<evidence type="ECO:0000313" key="1">
    <source>
        <dbReference type="EMBL" id="KAF3526219.1"/>
    </source>
</evidence>
<evidence type="ECO:0000313" key="2">
    <source>
        <dbReference type="Proteomes" id="UP000712600"/>
    </source>
</evidence>
<dbReference type="EMBL" id="QGKX02001347">
    <property type="protein sequence ID" value="KAF3526219.1"/>
    <property type="molecule type" value="Genomic_DNA"/>
</dbReference>
<gene>
    <name evidence="1" type="ORF">F2Q69_00049480</name>
</gene>
<dbReference type="Proteomes" id="UP000712600">
    <property type="component" value="Unassembled WGS sequence"/>
</dbReference>
<organism evidence="1 2">
    <name type="scientific">Brassica cretica</name>
    <name type="common">Mustard</name>
    <dbReference type="NCBI Taxonomy" id="69181"/>
    <lineage>
        <taxon>Eukaryota</taxon>
        <taxon>Viridiplantae</taxon>
        <taxon>Streptophyta</taxon>
        <taxon>Embryophyta</taxon>
        <taxon>Tracheophyta</taxon>
        <taxon>Spermatophyta</taxon>
        <taxon>Magnoliopsida</taxon>
        <taxon>eudicotyledons</taxon>
        <taxon>Gunneridae</taxon>
        <taxon>Pentapetalae</taxon>
        <taxon>rosids</taxon>
        <taxon>malvids</taxon>
        <taxon>Brassicales</taxon>
        <taxon>Brassicaceae</taxon>
        <taxon>Brassiceae</taxon>
        <taxon>Brassica</taxon>
    </lineage>
</organism>
<accession>A0A8S9PZK8</accession>
<sequence>MLLPRVSKSSQVMLLAASAVTAARMRFWKQRSLGLLIYTRSCNAVDRGDAPLPCDVEANRPG</sequence>
<comment type="caution">
    <text evidence="1">The sequence shown here is derived from an EMBL/GenBank/DDBJ whole genome shotgun (WGS) entry which is preliminary data.</text>
</comment>
<name>A0A8S9PZK8_BRACR</name>
<dbReference type="AlphaFoldDB" id="A0A8S9PZK8"/>
<protein>
    <submittedName>
        <fullName evidence="1">Uncharacterized protein</fullName>
    </submittedName>
</protein>
<proteinExistence type="predicted"/>
<reference evidence="1" key="1">
    <citation type="submission" date="2019-12" db="EMBL/GenBank/DDBJ databases">
        <title>Genome sequencing and annotation of Brassica cretica.</title>
        <authorList>
            <person name="Studholme D.J."/>
            <person name="Sarris P."/>
        </authorList>
    </citation>
    <scope>NUCLEOTIDE SEQUENCE</scope>
    <source>
        <strain evidence="1">PFS-109/04</strain>
        <tissue evidence="1">Leaf</tissue>
    </source>
</reference>